<accession>A0A8S5SA31</accession>
<protein>
    <submittedName>
        <fullName evidence="1">Uncharacterized protein</fullName>
    </submittedName>
</protein>
<sequence length="29" mass="3421">MTFMIRNNLRPKANLDLMELKRIAVCSLE</sequence>
<proteinExistence type="predicted"/>
<evidence type="ECO:0000313" key="1">
    <source>
        <dbReference type="EMBL" id="DAF47535.1"/>
    </source>
</evidence>
<dbReference type="EMBL" id="BK032555">
    <property type="protein sequence ID" value="DAF47535.1"/>
    <property type="molecule type" value="Genomic_DNA"/>
</dbReference>
<reference evidence="1" key="1">
    <citation type="journal article" date="2021" name="Proc. Natl. Acad. Sci. U.S.A.">
        <title>A Catalog of Tens of Thousands of Viruses from Human Metagenomes Reveals Hidden Associations with Chronic Diseases.</title>
        <authorList>
            <person name="Tisza M.J."/>
            <person name="Buck C.B."/>
        </authorList>
    </citation>
    <scope>NUCLEOTIDE SEQUENCE</scope>
    <source>
        <strain evidence="1">CtGns7</strain>
    </source>
</reference>
<name>A0A8S5SA31_9VIRU</name>
<organism evidence="1">
    <name type="scientific">Phage sp. ctGns7</name>
    <dbReference type="NCBI Taxonomy" id="2828003"/>
    <lineage>
        <taxon>Viruses</taxon>
    </lineage>
</organism>